<dbReference type="PROSITE" id="PS50977">
    <property type="entry name" value="HTH_TETR_2"/>
    <property type="match status" value="1"/>
</dbReference>
<protein>
    <submittedName>
        <fullName evidence="4">TetR/AcrR family transcriptional regulator</fullName>
    </submittedName>
</protein>
<dbReference type="PANTHER" id="PTHR43479">
    <property type="entry name" value="ACREF/ENVCD OPERON REPRESSOR-RELATED"/>
    <property type="match status" value="1"/>
</dbReference>
<dbReference type="Proteomes" id="UP001170310">
    <property type="component" value="Unassembled WGS sequence"/>
</dbReference>
<proteinExistence type="predicted"/>
<dbReference type="GO" id="GO:0003677">
    <property type="term" value="F:DNA binding"/>
    <property type="evidence" value="ECO:0007669"/>
    <property type="project" value="UniProtKB-UniRule"/>
</dbReference>
<dbReference type="GeneID" id="72469170"/>
<dbReference type="Gene3D" id="1.10.357.10">
    <property type="entry name" value="Tetracycline Repressor, domain 2"/>
    <property type="match status" value="1"/>
</dbReference>
<evidence type="ECO:0000313" key="4">
    <source>
        <dbReference type="EMBL" id="MDO6573552.1"/>
    </source>
</evidence>
<evidence type="ECO:0000256" key="1">
    <source>
        <dbReference type="ARBA" id="ARBA00023125"/>
    </source>
</evidence>
<evidence type="ECO:0000313" key="5">
    <source>
        <dbReference type="Proteomes" id="UP001170310"/>
    </source>
</evidence>
<sequence>MDEQVVDKRVYKTLMRIEKGIIKLLENKSYNEITVKDICLKSGISRGTFYQHYKDKDDFLFKYQQAMMKKGKKRLANIHFTHRLQFFEYALNFWLNEGELFLLLLKDNGAYTIHQVMKQNLQQNIEVQLIPIVNTQTLTTKEKYFLIIFMSNAVFGVLQDWVKRGRQESPKELTLIIDKIFNTVFA</sequence>
<keyword evidence="1 2" id="KW-0238">DNA-binding</keyword>
<feature type="domain" description="HTH tetR-type" evidence="3">
    <location>
        <begin position="11"/>
        <end position="71"/>
    </location>
</feature>
<gene>
    <name evidence="4" type="ORF">Q4528_05200</name>
</gene>
<organism evidence="4 5">
    <name type="scientific">Staphylococcus pasteuri_A</name>
    <dbReference type="NCBI Taxonomy" id="3062664"/>
    <lineage>
        <taxon>Bacteria</taxon>
        <taxon>Bacillati</taxon>
        <taxon>Bacillota</taxon>
        <taxon>Bacilli</taxon>
        <taxon>Bacillales</taxon>
        <taxon>Staphylococcaceae</taxon>
        <taxon>Staphylococcus</taxon>
    </lineage>
</organism>
<accession>A0AAW7YR79</accession>
<evidence type="ECO:0000259" key="3">
    <source>
        <dbReference type="PROSITE" id="PS50977"/>
    </source>
</evidence>
<feature type="DNA-binding region" description="H-T-H motif" evidence="2">
    <location>
        <begin position="34"/>
        <end position="53"/>
    </location>
</feature>
<dbReference type="AlphaFoldDB" id="A0AAW7YR79"/>
<evidence type="ECO:0000256" key="2">
    <source>
        <dbReference type="PROSITE-ProRule" id="PRU00335"/>
    </source>
</evidence>
<dbReference type="Pfam" id="PF14278">
    <property type="entry name" value="TetR_C_8"/>
    <property type="match status" value="1"/>
</dbReference>
<dbReference type="InterPro" id="IPR009057">
    <property type="entry name" value="Homeodomain-like_sf"/>
</dbReference>
<dbReference type="PANTHER" id="PTHR43479:SF7">
    <property type="entry name" value="TETR-FAMILY TRANSCRIPTIONAL REGULATOR"/>
    <property type="match status" value="1"/>
</dbReference>
<dbReference type="InterPro" id="IPR050624">
    <property type="entry name" value="HTH-type_Tx_Regulator"/>
</dbReference>
<dbReference type="RefSeq" id="WP_082082900.1">
    <property type="nucleotide sequence ID" value="NZ_JAUOQO010000004.1"/>
</dbReference>
<keyword evidence="5" id="KW-1185">Reference proteome</keyword>
<dbReference type="Pfam" id="PF00440">
    <property type="entry name" value="TetR_N"/>
    <property type="match status" value="1"/>
</dbReference>
<dbReference type="InterPro" id="IPR039532">
    <property type="entry name" value="TetR_C_Firmicutes"/>
</dbReference>
<dbReference type="InterPro" id="IPR001647">
    <property type="entry name" value="HTH_TetR"/>
</dbReference>
<comment type="caution">
    <text evidence="4">The sequence shown here is derived from an EMBL/GenBank/DDBJ whole genome shotgun (WGS) entry which is preliminary data.</text>
</comment>
<reference evidence="4" key="1">
    <citation type="submission" date="2023-07" db="EMBL/GenBank/DDBJ databases">
        <title>Genome content predicts the carbon catabolic preferences of heterotrophic bacteria.</title>
        <authorList>
            <person name="Gralka M."/>
        </authorList>
    </citation>
    <scope>NUCLEOTIDE SEQUENCE</scope>
    <source>
        <strain evidence="4">E2R20</strain>
    </source>
</reference>
<name>A0AAW7YR79_9STAP</name>
<dbReference type="SUPFAM" id="SSF46689">
    <property type="entry name" value="Homeodomain-like"/>
    <property type="match status" value="1"/>
</dbReference>
<dbReference type="EMBL" id="JAUOQO010000004">
    <property type="protein sequence ID" value="MDO6573552.1"/>
    <property type="molecule type" value="Genomic_DNA"/>
</dbReference>